<accession>A0ABV3LR86</accession>
<comment type="caution">
    <text evidence="1">The sequence shown here is derived from an EMBL/GenBank/DDBJ whole genome shotgun (WGS) entry which is preliminary data.</text>
</comment>
<evidence type="ECO:0008006" key="3">
    <source>
        <dbReference type="Google" id="ProtNLM"/>
    </source>
</evidence>
<proteinExistence type="predicted"/>
<keyword evidence="2" id="KW-1185">Reference proteome</keyword>
<dbReference type="Pfam" id="PF19953">
    <property type="entry name" value="EACC1"/>
    <property type="match status" value="1"/>
</dbReference>
<dbReference type="EMBL" id="JBEYRS010000002">
    <property type="protein sequence ID" value="MEW2361870.1"/>
    <property type="molecule type" value="Genomic_DNA"/>
</dbReference>
<organism evidence="1 2">
    <name type="scientific">Streptomyces huasconensis</name>
    <dbReference type="NCBI Taxonomy" id="1854574"/>
    <lineage>
        <taxon>Bacteria</taxon>
        <taxon>Bacillati</taxon>
        <taxon>Actinomycetota</taxon>
        <taxon>Actinomycetes</taxon>
        <taxon>Kitasatosporales</taxon>
        <taxon>Streptomycetaceae</taxon>
        <taxon>Streptomyces</taxon>
    </lineage>
</organism>
<name>A0ABV3LR86_9ACTN</name>
<dbReference type="RefSeq" id="WP_359775772.1">
    <property type="nucleotide sequence ID" value="NZ_JBEYRR010000002.1"/>
</dbReference>
<evidence type="ECO:0000313" key="1">
    <source>
        <dbReference type="EMBL" id="MEW2361870.1"/>
    </source>
</evidence>
<gene>
    <name evidence="1" type="ORF">AB0887_07830</name>
</gene>
<reference evidence="1 2" key="1">
    <citation type="submission" date="2024-06" db="EMBL/GenBank/DDBJ databases">
        <title>The Natural Products Discovery Center: Release of the First 8490 Sequenced Strains for Exploring Actinobacteria Biosynthetic Diversity.</title>
        <authorList>
            <person name="Kalkreuter E."/>
            <person name="Kautsar S.A."/>
            <person name="Yang D."/>
            <person name="Bader C.D."/>
            <person name="Teijaro C.N."/>
            <person name="Fluegel L."/>
            <person name="Davis C.M."/>
            <person name="Simpson J.R."/>
            <person name="Lauterbach L."/>
            <person name="Steele A.D."/>
            <person name="Gui C."/>
            <person name="Meng S."/>
            <person name="Li G."/>
            <person name="Viehrig K."/>
            <person name="Ye F."/>
            <person name="Su P."/>
            <person name="Kiefer A.F."/>
            <person name="Nichols A."/>
            <person name="Cepeda A.J."/>
            <person name="Yan W."/>
            <person name="Fan B."/>
            <person name="Jiang Y."/>
            <person name="Adhikari A."/>
            <person name="Zheng C.-J."/>
            <person name="Schuster L."/>
            <person name="Cowan T.M."/>
            <person name="Smanski M.J."/>
            <person name="Chevrette M.G."/>
            <person name="De Carvalho L.P.S."/>
            <person name="Shen B."/>
        </authorList>
    </citation>
    <scope>NUCLEOTIDE SEQUENCE [LARGE SCALE GENOMIC DNA]</scope>
    <source>
        <strain evidence="1 2">NPDC047833</strain>
    </source>
</reference>
<sequence>MDTQDMMQLTAESGDEEARSLLASFYRWLLQDNEVTAASVRLVQTENQPGRMAGGLDTILAVTDQVGTYGSLIISYLTWRSAGRESSSNRLNVTIERDGAKIRIENLTDEQVRNYIERLGEGEGVGGGV</sequence>
<dbReference type="Proteomes" id="UP001553843">
    <property type="component" value="Unassembled WGS sequence"/>
</dbReference>
<evidence type="ECO:0000313" key="2">
    <source>
        <dbReference type="Proteomes" id="UP001553843"/>
    </source>
</evidence>
<dbReference type="InterPro" id="IPR045428">
    <property type="entry name" value="EACC1"/>
</dbReference>
<protein>
    <recommendedName>
        <fullName evidence="3">Nuclear transport factor 2 family protein</fullName>
    </recommendedName>
</protein>